<dbReference type="Gene3D" id="3.40.50.200">
    <property type="entry name" value="Peptidase S8/S53 domain"/>
    <property type="match status" value="1"/>
</dbReference>
<dbReference type="OrthoDB" id="4803627at2759"/>
<dbReference type="EMBL" id="JAGGNH010000007">
    <property type="protein sequence ID" value="KAJ0968326.1"/>
    <property type="molecule type" value="Genomic_DNA"/>
</dbReference>
<organism evidence="4 5">
    <name type="scientific">Dioscorea zingiberensis</name>
    <dbReference type="NCBI Taxonomy" id="325984"/>
    <lineage>
        <taxon>Eukaryota</taxon>
        <taxon>Viridiplantae</taxon>
        <taxon>Streptophyta</taxon>
        <taxon>Embryophyta</taxon>
        <taxon>Tracheophyta</taxon>
        <taxon>Spermatophyta</taxon>
        <taxon>Magnoliopsida</taxon>
        <taxon>Liliopsida</taxon>
        <taxon>Dioscoreales</taxon>
        <taxon>Dioscoreaceae</taxon>
        <taxon>Dioscorea</taxon>
    </lineage>
</organism>
<proteinExistence type="inferred from homology"/>
<feature type="compositionally biased region" description="Basic and acidic residues" evidence="3">
    <location>
        <begin position="1"/>
        <end position="13"/>
    </location>
</feature>
<evidence type="ECO:0000256" key="1">
    <source>
        <dbReference type="ARBA" id="ARBA00011073"/>
    </source>
</evidence>
<reference evidence="4" key="1">
    <citation type="submission" date="2021-03" db="EMBL/GenBank/DDBJ databases">
        <authorList>
            <person name="Li Z."/>
            <person name="Yang C."/>
        </authorList>
    </citation>
    <scope>NUCLEOTIDE SEQUENCE</scope>
    <source>
        <strain evidence="4">Dzin_1.0</strain>
        <tissue evidence="4">Leaf</tissue>
    </source>
</reference>
<dbReference type="InterPro" id="IPR036852">
    <property type="entry name" value="Peptidase_S8/S53_dom_sf"/>
</dbReference>
<feature type="compositionally biased region" description="Basic and acidic residues" evidence="3">
    <location>
        <begin position="123"/>
        <end position="132"/>
    </location>
</feature>
<evidence type="ECO:0000313" key="4">
    <source>
        <dbReference type="EMBL" id="KAJ0968326.1"/>
    </source>
</evidence>
<feature type="region of interest" description="Disordered" evidence="3">
    <location>
        <begin position="1"/>
        <end position="23"/>
    </location>
</feature>
<evidence type="ECO:0000256" key="3">
    <source>
        <dbReference type="SAM" id="MobiDB-lite"/>
    </source>
</evidence>
<keyword evidence="5" id="KW-1185">Reference proteome</keyword>
<sequence>MRESHSPRDDDNHGTYTATTSTGSPISSTNLLGYVIGMAHGMATHARLADYKVYWAGGFFSFDILAAMESDVANGYHVLLISICSGMTPYYSTWNGYLLPLSAIRMATIQMTVHSPARRYDGCGRGVKDSAGEPRSGSQIPSRLRDTGEPRKTTGD</sequence>
<name>A0A9D5H9D3_9LILI</name>
<evidence type="ECO:0000313" key="5">
    <source>
        <dbReference type="Proteomes" id="UP001085076"/>
    </source>
</evidence>
<dbReference type="SUPFAM" id="SSF52743">
    <property type="entry name" value="Subtilisin-like"/>
    <property type="match status" value="1"/>
</dbReference>
<comment type="similarity">
    <text evidence="1">Belongs to the peptidase S8 family.</text>
</comment>
<feature type="compositionally biased region" description="Polar residues" evidence="3">
    <location>
        <begin position="14"/>
        <end position="23"/>
    </location>
</feature>
<reference evidence="4" key="2">
    <citation type="journal article" date="2022" name="Hortic Res">
        <title>The genome of Dioscorea zingiberensis sheds light on the biosynthesis, origin and evolution of the medicinally important diosgenin saponins.</title>
        <authorList>
            <person name="Li Y."/>
            <person name="Tan C."/>
            <person name="Li Z."/>
            <person name="Guo J."/>
            <person name="Li S."/>
            <person name="Chen X."/>
            <person name="Wang C."/>
            <person name="Dai X."/>
            <person name="Yang H."/>
            <person name="Song W."/>
            <person name="Hou L."/>
            <person name="Xu J."/>
            <person name="Tong Z."/>
            <person name="Xu A."/>
            <person name="Yuan X."/>
            <person name="Wang W."/>
            <person name="Yang Q."/>
            <person name="Chen L."/>
            <person name="Sun Z."/>
            <person name="Wang K."/>
            <person name="Pan B."/>
            <person name="Chen J."/>
            <person name="Bao Y."/>
            <person name="Liu F."/>
            <person name="Qi X."/>
            <person name="Gang D.R."/>
            <person name="Wen J."/>
            <person name="Li J."/>
        </authorList>
    </citation>
    <scope>NUCLEOTIDE SEQUENCE</scope>
    <source>
        <strain evidence="4">Dzin_1.0</strain>
    </source>
</reference>
<evidence type="ECO:0000256" key="2">
    <source>
        <dbReference type="ARBA" id="ARBA00022729"/>
    </source>
</evidence>
<gene>
    <name evidence="4" type="ORF">J5N97_025243</name>
</gene>
<dbReference type="PANTHER" id="PTHR10795">
    <property type="entry name" value="PROPROTEIN CONVERTASE SUBTILISIN/KEXIN"/>
    <property type="match status" value="1"/>
</dbReference>
<feature type="region of interest" description="Disordered" evidence="3">
    <location>
        <begin position="123"/>
        <end position="156"/>
    </location>
</feature>
<accession>A0A9D5H9D3</accession>
<feature type="compositionally biased region" description="Basic and acidic residues" evidence="3">
    <location>
        <begin position="143"/>
        <end position="156"/>
    </location>
</feature>
<keyword evidence="2" id="KW-0732">Signal</keyword>
<protein>
    <submittedName>
        <fullName evidence="4">Uncharacterized protein</fullName>
    </submittedName>
</protein>
<dbReference type="InterPro" id="IPR045051">
    <property type="entry name" value="SBT"/>
</dbReference>
<dbReference type="AlphaFoldDB" id="A0A9D5H9D3"/>
<dbReference type="GO" id="GO:0006508">
    <property type="term" value="P:proteolysis"/>
    <property type="evidence" value="ECO:0007669"/>
    <property type="project" value="InterPro"/>
</dbReference>
<dbReference type="Proteomes" id="UP001085076">
    <property type="component" value="Miscellaneous, Linkage group lg07"/>
</dbReference>
<dbReference type="GO" id="GO:0004252">
    <property type="term" value="F:serine-type endopeptidase activity"/>
    <property type="evidence" value="ECO:0007669"/>
    <property type="project" value="InterPro"/>
</dbReference>
<comment type="caution">
    <text evidence="4">The sequence shown here is derived from an EMBL/GenBank/DDBJ whole genome shotgun (WGS) entry which is preliminary data.</text>
</comment>